<feature type="compositionally biased region" description="Polar residues" evidence="1">
    <location>
        <begin position="158"/>
        <end position="179"/>
    </location>
</feature>
<feature type="compositionally biased region" description="Low complexity" evidence="1">
    <location>
        <begin position="143"/>
        <end position="153"/>
    </location>
</feature>
<accession>M1DPK9</accession>
<reference evidence="2" key="2">
    <citation type="submission" date="2015-06" db="UniProtKB">
        <authorList>
            <consortium name="EnsemblPlants"/>
        </authorList>
    </citation>
    <scope>IDENTIFICATION</scope>
    <source>
        <strain evidence="2">DM1-3 516 R44</strain>
    </source>
</reference>
<feature type="region of interest" description="Disordered" evidence="1">
    <location>
        <begin position="104"/>
        <end position="179"/>
    </location>
</feature>
<dbReference type="PaxDb" id="4113-PGSC0003DMT400092329"/>
<dbReference type="AlphaFoldDB" id="M1DPK9"/>
<dbReference type="HOGENOM" id="CLU_1505968_0_0_1"/>
<dbReference type="EnsemblPlants" id="PGSC0003DMT400092329">
    <property type="protein sequence ID" value="PGSC0003DMT400092329"/>
    <property type="gene ID" value="PGSC0003DMG400041900"/>
</dbReference>
<name>M1DPK9_SOLTU</name>
<keyword evidence="3" id="KW-1185">Reference proteome</keyword>
<protein>
    <submittedName>
        <fullName evidence="2">Gag-pol protein</fullName>
    </submittedName>
</protein>
<organism evidence="2 3">
    <name type="scientific">Solanum tuberosum</name>
    <name type="common">Potato</name>
    <dbReference type="NCBI Taxonomy" id="4113"/>
    <lineage>
        <taxon>Eukaryota</taxon>
        <taxon>Viridiplantae</taxon>
        <taxon>Streptophyta</taxon>
        <taxon>Embryophyta</taxon>
        <taxon>Tracheophyta</taxon>
        <taxon>Spermatophyta</taxon>
        <taxon>Magnoliopsida</taxon>
        <taxon>eudicotyledons</taxon>
        <taxon>Gunneridae</taxon>
        <taxon>Pentapetalae</taxon>
        <taxon>asterids</taxon>
        <taxon>lamiids</taxon>
        <taxon>Solanales</taxon>
        <taxon>Solanaceae</taxon>
        <taxon>Solanoideae</taxon>
        <taxon>Solaneae</taxon>
        <taxon>Solanum</taxon>
    </lineage>
</organism>
<feature type="compositionally biased region" description="Basic and acidic residues" evidence="1">
    <location>
        <begin position="105"/>
        <end position="115"/>
    </location>
</feature>
<evidence type="ECO:0000313" key="2">
    <source>
        <dbReference type="EnsemblPlants" id="PGSC0003DMT400092329"/>
    </source>
</evidence>
<dbReference type="Gramene" id="PGSC0003DMT400092329">
    <property type="protein sequence ID" value="PGSC0003DMT400092329"/>
    <property type="gene ID" value="PGSC0003DMG400041900"/>
</dbReference>
<sequence>MPPRRAVIGRPARRNVQEQGVLNAHKVQPKGEVTNAEFWEAIRMLSQVVTNQVGQQRGAGQKEANSSRIHEFLRMYPPSSTGSSTIEDPGNFVKELQNVFEVEEEKMRDREEFRNKKLKIGNKSRQQRNNVNRSAFQQKQKGPSPSSASAPAPRNKSEYNGQNSQNIRARPAQSQGSVA</sequence>
<proteinExistence type="predicted"/>
<evidence type="ECO:0000256" key="1">
    <source>
        <dbReference type="SAM" id="MobiDB-lite"/>
    </source>
</evidence>
<dbReference type="InParanoid" id="M1DPK9"/>
<reference evidence="3" key="1">
    <citation type="journal article" date="2011" name="Nature">
        <title>Genome sequence and analysis of the tuber crop potato.</title>
        <authorList>
            <consortium name="The Potato Genome Sequencing Consortium"/>
        </authorList>
    </citation>
    <scope>NUCLEOTIDE SEQUENCE [LARGE SCALE GENOMIC DNA]</scope>
    <source>
        <strain evidence="3">cv. DM1-3 516 R44</strain>
    </source>
</reference>
<feature type="compositionally biased region" description="Basic residues" evidence="1">
    <location>
        <begin position="116"/>
        <end position="126"/>
    </location>
</feature>
<evidence type="ECO:0000313" key="3">
    <source>
        <dbReference type="Proteomes" id="UP000011115"/>
    </source>
</evidence>
<feature type="compositionally biased region" description="Polar residues" evidence="1">
    <location>
        <begin position="127"/>
        <end position="141"/>
    </location>
</feature>
<dbReference type="Proteomes" id="UP000011115">
    <property type="component" value="Unassembled WGS sequence"/>
</dbReference>